<protein>
    <submittedName>
        <fullName evidence="1">Uncharacterized protein</fullName>
    </submittedName>
</protein>
<proteinExistence type="predicted"/>
<name>A0ABP8RI69_9PSEU</name>
<evidence type="ECO:0000313" key="2">
    <source>
        <dbReference type="Proteomes" id="UP001501598"/>
    </source>
</evidence>
<gene>
    <name evidence="1" type="ORF">GCM10023175_11170</name>
</gene>
<accession>A0ABP8RI69</accession>
<dbReference type="EMBL" id="BAABGT010000016">
    <property type="protein sequence ID" value="GAA4539611.1"/>
    <property type="molecule type" value="Genomic_DNA"/>
</dbReference>
<keyword evidence="2" id="KW-1185">Reference proteome</keyword>
<dbReference type="RefSeq" id="WP_345413377.1">
    <property type="nucleotide sequence ID" value="NZ_BAABGT010000016.1"/>
</dbReference>
<reference evidence="2" key="1">
    <citation type="journal article" date="2019" name="Int. J. Syst. Evol. Microbiol.">
        <title>The Global Catalogue of Microorganisms (GCM) 10K type strain sequencing project: providing services to taxonomists for standard genome sequencing and annotation.</title>
        <authorList>
            <consortium name="The Broad Institute Genomics Platform"/>
            <consortium name="The Broad Institute Genome Sequencing Center for Infectious Disease"/>
            <person name="Wu L."/>
            <person name="Ma J."/>
        </authorList>
    </citation>
    <scope>NUCLEOTIDE SEQUENCE [LARGE SCALE GENOMIC DNA]</scope>
    <source>
        <strain evidence="2">JCM 17906</strain>
    </source>
</reference>
<sequence>MLDSVVAPQDNTLLGFRPSAASGLDARFAACAATVAPAPFS</sequence>
<evidence type="ECO:0000313" key="1">
    <source>
        <dbReference type="EMBL" id="GAA4539611.1"/>
    </source>
</evidence>
<dbReference type="Proteomes" id="UP001501598">
    <property type="component" value="Unassembled WGS sequence"/>
</dbReference>
<comment type="caution">
    <text evidence="1">The sequence shown here is derived from an EMBL/GenBank/DDBJ whole genome shotgun (WGS) entry which is preliminary data.</text>
</comment>
<organism evidence="1 2">
    <name type="scientific">Pseudonocardia xishanensis</name>
    <dbReference type="NCBI Taxonomy" id="630995"/>
    <lineage>
        <taxon>Bacteria</taxon>
        <taxon>Bacillati</taxon>
        <taxon>Actinomycetota</taxon>
        <taxon>Actinomycetes</taxon>
        <taxon>Pseudonocardiales</taxon>
        <taxon>Pseudonocardiaceae</taxon>
        <taxon>Pseudonocardia</taxon>
    </lineage>
</organism>